<dbReference type="RefSeq" id="WP_174409092.1">
    <property type="nucleotide sequence ID" value="NZ_BLVP01000006.1"/>
</dbReference>
<gene>
    <name evidence="1" type="ORF">DSM19430T_10930</name>
</gene>
<name>A0A7J0BRV2_9BACT</name>
<organism evidence="1 2">
    <name type="scientific">Desulfovibrio psychrotolerans</name>
    <dbReference type="NCBI Taxonomy" id="415242"/>
    <lineage>
        <taxon>Bacteria</taxon>
        <taxon>Pseudomonadati</taxon>
        <taxon>Thermodesulfobacteriota</taxon>
        <taxon>Desulfovibrionia</taxon>
        <taxon>Desulfovibrionales</taxon>
        <taxon>Desulfovibrionaceae</taxon>
        <taxon>Desulfovibrio</taxon>
    </lineage>
</organism>
<sequence>MQITEKRHADPFSKLEEMLRQGDDVTRRKLAEKGASGAMQEGFATQDAQAAHAGGILPPMAADEADRAYGAAMDLLGGNTDSGLAQHALDPDRVAALLGL</sequence>
<dbReference type="EMBL" id="BLVP01000006">
    <property type="protein sequence ID" value="GFM36409.1"/>
    <property type="molecule type" value="Genomic_DNA"/>
</dbReference>
<proteinExistence type="predicted"/>
<keyword evidence="2" id="KW-1185">Reference proteome</keyword>
<dbReference type="AlphaFoldDB" id="A0A7J0BRV2"/>
<dbReference type="Proteomes" id="UP000503820">
    <property type="component" value="Unassembled WGS sequence"/>
</dbReference>
<protein>
    <submittedName>
        <fullName evidence="1">Uncharacterized protein</fullName>
    </submittedName>
</protein>
<evidence type="ECO:0000313" key="2">
    <source>
        <dbReference type="Proteomes" id="UP000503820"/>
    </source>
</evidence>
<accession>A0A7J0BRV2</accession>
<evidence type="ECO:0000313" key="1">
    <source>
        <dbReference type="EMBL" id="GFM36409.1"/>
    </source>
</evidence>
<comment type="caution">
    <text evidence="1">The sequence shown here is derived from an EMBL/GenBank/DDBJ whole genome shotgun (WGS) entry which is preliminary data.</text>
</comment>
<reference evidence="1 2" key="1">
    <citation type="submission" date="2020-05" db="EMBL/GenBank/DDBJ databases">
        <title>Draft genome sequence of Desulfovibrio psychrotolerans JS1T.</title>
        <authorList>
            <person name="Ueno A."/>
            <person name="Tamazawa S."/>
            <person name="Tamamura S."/>
            <person name="Murakami T."/>
            <person name="Kiyama T."/>
            <person name="Inomata H."/>
            <person name="Amano Y."/>
            <person name="Miyakawa K."/>
            <person name="Tamaki H."/>
            <person name="Naganuma T."/>
            <person name="Kaneko K."/>
        </authorList>
    </citation>
    <scope>NUCLEOTIDE SEQUENCE [LARGE SCALE GENOMIC DNA]</scope>
    <source>
        <strain evidence="1 2">JS1</strain>
    </source>
</reference>